<evidence type="ECO:0000313" key="11">
    <source>
        <dbReference type="EMBL" id="SMG46534.1"/>
    </source>
</evidence>
<dbReference type="HAMAP" id="MF_00131">
    <property type="entry name" value="Trp_synth_alpha"/>
    <property type="match status" value="1"/>
</dbReference>
<accession>A0A1X7KZ82</accession>
<evidence type="ECO:0000256" key="3">
    <source>
        <dbReference type="ARBA" id="ARBA00011270"/>
    </source>
</evidence>
<keyword evidence="4 9" id="KW-0028">Amino-acid biosynthesis</keyword>
<comment type="function">
    <text evidence="1 9">The alpha subunit is responsible for the aldol cleavage of indoleglycerol phosphate to indole and glyceraldehyde 3-phosphate.</text>
</comment>
<comment type="catalytic activity">
    <reaction evidence="8 9">
        <text>(1S,2R)-1-C-(indol-3-yl)glycerol 3-phosphate + L-serine = D-glyceraldehyde 3-phosphate + L-tryptophan + H2O</text>
        <dbReference type="Rhea" id="RHEA:10532"/>
        <dbReference type="ChEBI" id="CHEBI:15377"/>
        <dbReference type="ChEBI" id="CHEBI:33384"/>
        <dbReference type="ChEBI" id="CHEBI:57912"/>
        <dbReference type="ChEBI" id="CHEBI:58866"/>
        <dbReference type="ChEBI" id="CHEBI:59776"/>
        <dbReference type="EC" id="4.2.1.20"/>
    </reaction>
</comment>
<dbReference type="Proteomes" id="UP000193355">
    <property type="component" value="Unassembled WGS sequence"/>
</dbReference>
<evidence type="ECO:0000256" key="2">
    <source>
        <dbReference type="ARBA" id="ARBA00004733"/>
    </source>
</evidence>
<comment type="similarity">
    <text evidence="9 10">Belongs to the TrpA family.</text>
</comment>
<evidence type="ECO:0000256" key="8">
    <source>
        <dbReference type="ARBA" id="ARBA00049047"/>
    </source>
</evidence>
<dbReference type="PROSITE" id="PS00167">
    <property type="entry name" value="TRP_SYNTHASE_ALPHA"/>
    <property type="match status" value="1"/>
</dbReference>
<keyword evidence="5 9" id="KW-0822">Tryptophan biosynthesis</keyword>
<evidence type="ECO:0000256" key="7">
    <source>
        <dbReference type="ARBA" id="ARBA00023239"/>
    </source>
</evidence>
<dbReference type="PANTHER" id="PTHR43406">
    <property type="entry name" value="TRYPTOPHAN SYNTHASE, ALPHA CHAIN"/>
    <property type="match status" value="1"/>
</dbReference>
<comment type="pathway">
    <text evidence="2 9">Amino-acid biosynthesis; L-tryptophan biosynthesis; L-tryptophan from chorismate: step 5/5.</text>
</comment>
<organism evidence="11 12">
    <name type="scientific">Dethiosulfovibrio salsuginis</name>
    <dbReference type="NCBI Taxonomy" id="561720"/>
    <lineage>
        <taxon>Bacteria</taxon>
        <taxon>Thermotogati</taxon>
        <taxon>Synergistota</taxon>
        <taxon>Synergistia</taxon>
        <taxon>Synergistales</taxon>
        <taxon>Dethiosulfovibrionaceae</taxon>
        <taxon>Dethiosulfovibrio</taxon>
    </lineage>
</organism>
<evidence type="ECO:0000256" key="6">
    <source>
        <dbReference type="ARBA" id="ARBA00023141"/>
    </source>
</evidence>
<dbReference type="FunFam" id="3.20.20.70:FF:000037">
    <property type="entry name" value="Tryptophan synthase alpha chain"/>
    <property type="match status" value="1"/>
</dbReference>
<dbReference type="InterPro" id="IPR013785">
    <property type="entry name" value="Aldolase_TIM"/>
</dbReference>
<dbReference type="NCBIfam" id="TIGR00262">
    <property type="entry name" value="trpA"/>
    <property type="match status" value="1"/>
</dbReference>
<dbReference type="InterPro" id="IPR002028">
    <property type="entry name" value="Trp_synthase_suA"/>
</dbReference>
<evidence type="ECO:0000256" key="5">
    <source>
        <dbReference type="ARBA" id="ARBA00022822"/>
    </source>
</evidence>
<dbReference type="EC" id="4.2.1.20" evidence="9"/>
<evidence type="ECO:0000256" key="1">
    <source>
        <dbReference type="ARBA" id="ARBA00003365"/>
    </source>
</evidence>
<keyword evidence="12" id="KW-1185">Reference proteome</keyword>
<evidence type="ECO:0000313" key="12">
    <source>
        <dbReference type="Proteomes" id="UP000193355"/>
    </source>
</evidence>
<dbReference type="OrthoDB" id="9804578at2"/>
<dbReference type="PANTHER" id="PTHR43406:SF1">
    <property type="entry name" value="TRYPTOPHAN SYNTHASE ALPHA CHAIN, CHLOROPLASTIC"/>
    <property type="match status" value="1"/>
</dbReference>
<evidence type="ECO:0000256" key="9">
    <source>
        <dbReference type="HAMAP-Rule" id="MF_00131"/>
    </source>
</evidence>
<dbReference type="Pfam" id="PF00290">
    <property type="entry name" value="Trp_syntA"/>
    <property type="match status" value="1"/>
</dbReference>
<dbReference type="UniPathway" id="UPA00035">
    <property type="reaction ID" value="UER00044"/>
</dbReference>
<keyword evidence="6 9" id="KW-0057">Aromatic amino acid biosynthesis</keyword>
<reference evidence="12" key="1">
    <citation type="submission" date="2017-04" db="EMBL/GenBank/DDBJ databases">
        <authorList>
            <person name="Varghese N."/>
            <person name="Submissions S."/>
        </authorList>
    </citation>
    <scope>NUCLEOTIDE SEQUENCE [LARGE SCALE GENOMIC DNA]</scope>
    <source>
        <strain evidence="12">USBA 82</strain>
    </source>
</reference>
<dbReference type="GO" id="GO:0005829">
    <property type="term" value="C:cytosol"/>
    <property type="evidence" value="ECO:0007669"/>
    <property type="project" value="TreeGrafter"/>
</dbReference>
<name>A0A1X7KZ82_9BACT</name>
<dbReference type="GO" id="GO:0004834">
    <property type="term" value="F:tryptophan synthase activity"/>
    <property type="evidence" value="ECO:0007669"/>
    <property type="project" value="UniProtKB-UniRule"/>
</dbReference>
<protein>
    <recommendedName>
        <fullName evidence="9">Tryptophan synthase alpha chain</fullName>
        <ecNumber evidence="9">4.2.1.20</ecNumber>
    </recommendedName>
</protein>
<dbReference type="SUPFAM" id="SSF51366">
    <property type="entry name" value="Ribulose-phoshate binding barrel"/>
    <property type="match status" value="1"/>
</dbReference>
<dbReference type="InterPro" id="IPR018204">
    <property type="entry name" value="Trp_synthase_alpha_AS"/>
</dbReference>
<evidence type="ECO:0000256" key="10">
    <source>
        <dbReference type="RuleBase" id="RU003662"/>
    </source>
</evidence>
<dbReference type="STRING" id="561720.SAMN06275492_14011"/>
<dbReference type="Gene3D" id="3.20.20.70">
    <property type="entry name" value="Aldolase class I"/>
    <property type="match status" value="1"/>
</dbReference>
<evidence type="ECO:0000256" key="4">
    <source>
        <dbReference type="ARBA" id="ARBA00022605"/>
    </source>
</evidence>
<dbReference type="RefSeq" id="WP_085545466.1">
    <property type="nucleotide sequence ID" value="NZ_FXBB01000040.1"/>
</dbReference>
<feature type="active site" description="Proton acceptor" evidence="9">
    <location>
        <position position="54"/>
    </location>
</feature>
<dbReference type="InterPro" id="IPR011060">
    <property type="entry name" value="RibuloseP-bd_barrel"/>
</dbReference>
<dbReference type="AlphaFoldDB" id="A0A1X7KZ82"/>
<proteinExistence type="inferred from homology"/>
<feature type="active site" description="Proton acceptor" evidence="9">
    <location>
        <position position="43"/>
    </location>
</feature>
<keyword evidence="7 9" id="KW-0456">Lyase</keyword>
<sequence length="257" mass="26705">MKDLGIFCGKKAVIPFVMTGDPDRDTTVKLVESMVEAGAVAVELGMPFSDPLADGPVIQEAGQRALASGTTLSSVLETAGRITERTSVPVILMGYVNPIMSYGFERFAKDASRSGVAAVIVPDLPFDEGDELHDALRAQGVTPILMVSPNIGDERLAEIGRRAEGFVYCVSLLGVTGQGGLHQGMKEYIERVRRHVSVPLALGFGIDGPERAASVAPMVDGVVVGSAVIKAFNEAGGGPEGVARGAKLVGDIVSAVG</sequence>
<dbReference type="EMBL" id="FXBB01000040">
    <property type="protein sequence ID" value="SMG46534.1"/>
    <property type="molecule type" value="Genomic_DNA"/>
</dbReference>
<comment type="subunit">
    <text evidence="3 9">Tetramer of two alpha and two beta chains.</text>
</comment>
<dbReference type="CDD" id="cd04724">
    <property type="entry name" value="Tryptophan_synthase_alpha"/>
    <property type="match status" value="1"/>
</dbReference>
<gene>
    <name evidence="9" type="primary">trpA</name>
    <name evidence="11" type="ORF">SAMN06275492_14011</name>
</gene>